<comment type="similarity">
    <text evidence="2">Belongs to the bacterial solute-binding protein SsuA/TauA family.</text>
</comment>
<comment type="subcellular location">
    <subcellularLocation>
        <location evidence="1">Periplasm</location>
    </subcellularLocation>
</comment>
<keyword evidence="3 4" id="KW-0732">Signal</keyword>
<evidence type="ECO:0000256" key="1">
    <source>
        <dbReference type="ARBA" id="ARBA00004418"/>
    </source>
</evidence>
<reference evidence="5 6" key="1">
    <citation type="journal article" date="2017" name="Arch. Microbiol.">
        <title>Mariprofundus micogutta sp. nov., a novel iron-oxidizing zetaproteobacterium isolated from a deep-sea hydrothermal field at the Bayonnaise knoll of the Izu-Ogasawara arc, and a description of Mariprofundales ord. nov. and Zetaproteobacteria classis nov.</title>
        <authorList>
            <person name="Makita H."/>
            <person name="Tanaka E."/>
            <person name="Mitsunobu S."/>
            <person name="Miyazaki M."/>
            <person name="Nunoura T."/>
            <person name="Uematsu K."/>
            <person name="Takaki Y."/>
            <person name="Nishi S."/>
            <person name="Shimamura S."/>
            <person name="Takai K."/>
        </authorList>
    </citation>
    <scope>NUCLEOTIDE SEQUENCE [LARGE SCALE GENOMIC DNA]</scope>
    <source>
        <strain evidence="5 6">ET2</strain>
    </source>
</reference>
<evidence type="ECO:0000256" key="2">
    <source>
        <dbReference type="ARBA" id="ARBA00010742"/>
    </source>
</evidence>
<evidence type="ECO:0000256" key="4">
    <source>
        <dbReference type="SAM" id="SignalP"/>
    </source>
</evidence>
<dbReference type="Pfam" id="PF13379">
    <property type="entry name" value="NMT1_2"/>
    <property type="match status" value="1"/>
</dbReference>
<dbReference type="GO" id="GO:0042597">
    <property type="term" value="C:periplasmic space"/>
    <property type="evidence" value="ECO:0007669"/>
    <property type="project" value="UniProtKB-SubCell"/>
</dbReference>
<accession>A0A1L8CN93</accession>
<keyword evidence="6" id="KW-1185">Reference proteome</keyword>
<evidence type="ECO:0000256" key="3">
    <source>
        <dbReference type="ARBA" id="ARBA00022729"/>
    </source>
</evidence>
<dbReference type="PROSITE" id="PS51257">
    <property type="entry name" value="PROKAR_LIPOPROTEIN"/>
    <property type="match status" value="1"/>
</dbReference>
<comment type="caution">
    <text evidence="5">The sequence shown here is derived from an EMBL/GenBank/DDBJ whole genome shotgun (WGS) entry which is preliminary data.</text>
</comment>
<dbReference type="PANTHER" id="PTHR30024:SF47">
    <property type="entry name" value="TAURINE-BINDING PERIPLASMIC PROTEIN"/>
    <property type="match status" value="1"/>
</dbReference>
<proteinExistence type="inferred from homology"/>
<gene>
    <name evidence="5" type="ORF">MMIC_P1342</name>
</gene>
<dbReference type="EMBL" id="BDFD01000010">
    <property type="protein sequence ID" value="GAV20377.1"/>
    <property type="molecule type" value="Genomic_DNA"/>
</dbReference>
<evidence type="ECO:0000313" key="6">
    <source>
        <dbReference type="Proteomes" id="UP000231632"/>
    </source>
</evidence>
<organism evidence="5 6">
    <name type="scientific">Mariprofundus micogutta</name>
    <dbReference type="NCBI Taxonomy" id="1921010"/>
    <lineage>
        <taxon>Bacteria</taxon>
        <taxon>Pseudomonadati</taxon>
        <taxon>Pseudomonadota</taxon>
        <taxon>Candidatius Mariprofundia</taxon>
        <taxon>Mariprofundales</taxon>
        <taxon>Mariprofundaceae</taxon>
        <taxon>Mariprofundus</taxon>
    </lineage>
</organism>
<feature type="signal peptide" evidence="4">
    <location>
        <begin position="1"/>
        <end position="20"/>
    </location>
</feature>
<evidence type="ECO:0000313" key="5">
    <source>
        <dbReference type="EMBL" id="GAV20377.1"/>
    </source>
</evidence>
<name>A0A1L8CN93_9PROT</name>
<dbReference type="AlphaFoldDB" id="A0A1L8CN93"/>
<feature type="chain" id="PRO_5012724704" evidence="4">
    <location>
        <begin position="21"/>
        <end position="319"/>
    </location>
</feature>
<dbReference type="Proteomes" id="UP000231632">
    <property type="component" value="Unassembled WGS sequence"/>
</dbReference>
<dbReference type="PANTHER" id="PTHR30024">
    <property type="entry name" value="ALIPHATIC SULFONATES-BINDING PROTEIN-RELATED"/>
    <property type="match status" value="1"/>
</dbReference>
<dbReference type="SUPFAM" id="SSF53850">
    <property type="entry name" value="Periplasmic binding protein-like II"/>
    <property type="match status" value="1"/>
</dbReference>
<dbReference type="STRING" id="1921010.MMIC_P1342"/>
<dbReference type="Gene3D" id="3.40.190.10">
    <property type="entry name" value="Periplasmic binding protein-like II"/>
    <property type="match status" value="2"/>
</dbReference>
<protein>
    <submittedName>
        <fullName evidence="5">NitT/TauT family transport system substrate-binding protein</fullName>
    </submittedName>
</protein>
<sequence length="319" mass="35310">MNLKLLWSFLLLLIAGCTPAPVEPVRLGTNVWAGYEPLYLARSLGWLDEPNVKLVEFTSTTSVLRAMRDHTLEVAAMTLDEALLLYQDDPNIRIVLVMDESSGADAILARSGIGSLQELKGKRVAAETTALGAYMISRAMDVGQLQPGDLTIISIPANEHTAAYKSGSVDAVVTFEPVKSELKRAGAQVIFDSARIPSEVVDVLVVHDNVLESNRDRLEQLIAAWFRALDYLTEHPNDAAKRMQPRLKLSVKEVLAQYEGLRLPDLNENLAVLSGGNESRLFESSQKMAEMMINKRLIHKFPENDIMDASLLHAMETTR</sequence>